<proteinExistence type="predicted"/>
<keyword evidence="1" id="KW-0812">Transmembrane</keyword>
<feature type="transmembrane region" description="Helical" evidence="1">
    <location>
        <begin position="12"/>
        <end position="31"/>
    </location>
</feature>
<evidence type="ECO:0000313" key="3">
    <source>
        <dbReference type="Proteomes" id="UP000017836"/>
    </source>
</evidence>
<dbReference type="EMBL" id="KI395898">
    <property type="protein sequence ID" value="ERM97676.1"/>
    <property type="molecule type" value="Genomic_DNA"/>
</dbReference>
<dbReference type="HOGENOM" id="CLU_202093_0_0_1"/>
<evidence type="ECO:0000313" key="2">
    <source>
        <dbReference type="EMBL" id="ERM97676.1"/>
    </source>
</evidence>
<reference evidence="3" key="1">
    <citation type="journal article" date="2013" name="Science">
        <title>The Amborella genome and the evolution of flowering plants.</title>
        <authorList>
            <consortium name="Amborella Genome Project"/>
        </authorList>
    </citation>
    <scope>NUCLEOTIDE SEQUENCE [LARGE SCALE GENOMIC DNA]</scope>
</reference>
<dbReference type="Proteomes" id="UP000017836">
    <property type="component" value="Unassembled WGS sequence"/>
</dbReference>
<organism evidence="2 3">
    <name type="scientific">Amborella trichopoda</name>
    <dbReference type="NCBI Taxonomy" id="13333"/>
    <lineage>
        <taxon>Eukaryota</taxon>
        <taxon>Viridiplantae</taxon>
        <taxon>Streptophyta</taxon>
        <taxon>Embryophyta</taxon>
        <taxon>Tracheophyta</taxon>
        <taxon>Spermatophyta</taxon>
        <taxon>Magnoliopsida</taxon>
        <taxon>Amborellales</taxon>
        <taxon>Amborellaceae</taxon>
        <taxon>Amborella</taxon>
    </lineage>
</organism>
<evidence type="ECO:0000256" key="1">
    <source>
        <dbReference type="SAM" id="Phobius"/>
    </source>
</evidence>
<keyword evidence="1" id="KW-1133">Transmembrane helix</keyword>
<keyword evidence="1" id="KW-0472">Membrane</keyword>
<name>W1NNW2_AMBTC</name>
<sequence>MVPEGAASPKLLRLLSFIGAGVICTAAINVWSNIETNRHRKTFEATERAQESSQVVKKAVQN</sequence>
<keyword evidence="3" id="KW-1185">Reference proteome</keyword>
<protein>
    <recommendedName>
        <fullName evidence="4">Transmembrane protein</fullName>
    </recommendedName>
</protein>
<evidence type="ECO:0008006" key="4">
    <source>
        <dbReference type="Google" id="ProtNLM"/>
    </source>
</evidence>
<accession>W1NNW2</accession>
<gene>
    <name evidence="2" type="ORF">AMTR_s00130p00110410</name>
</gene>
<dbReference type="AlphaFoldDB" id="W1NNW2"/>
<dbReference type="Gramene" id="ERM97676">
    <property type="protein sequence ID" value="ERM97676"/>
    <property type="gene ID" value="AMTR_s00130p00110410"/>
</dbReference>